<dbReference type="GO" id="GO:0016746">
    <property type="term" value="F:acyltransferase activity"/>
    <property type="evidence" value="ECO:0007669"/>
    <property type="project" value="InterPro"/>
</dbReference>
<accession>A0A813RGF2</accession>
<gene>
    <name evidence="3" type="ORF">EDS130_LOCUS3890</name>
</gene>
<dbReference type="EMBL" id="CAJNOJ010000010">
    <property type="protein sequence ID" value="CAF0782100.1"/>
    <property type="molecule type" value="Genomic_DNA"/>
</dbReference>
<protein>
    <recommendedName>
        <fullName evidence="2">Phospholipid/glycerol acyltransferase domain-containing protein</fullName>
    </recommendedName>
</protein>
<keyword evidence="1" id="KW-0812">Transmembrane</keyword>
<feature type="transmembrane region" description="Helical" evidence="1">
    <location>
        <begin position="77"/>
        <end position="98"/>
    </location>
</feature>
<evidence type="ECO:0000256" key="1">
    <source>
        <dbReference type="SAM" id="Phobius"/>
    </source>
</evidence>
<dbReference type="GO" id="GO:0016020">
    <property type="term" value="C:membrane"/>
    <property type="evidence" value="ECO:0007669"/>
    <property type="project" value="TreeGrafter"/>
</dbReference>
<proteinExistence type="predicted"/>
<evidence type="ECO:0000313" key="3">
    <source>
        <dbReference type="EMBL" id="CAF0782100.1"/>
    </source>
</evidence>
<dbReference type="Proteomes" id="UP000663852">
    <property type="component" value="Unassembled WGS sequence"/>
</dbReference>
<keyword evidence="1" id="KW-0472">Membrane</keyword>
<evidence type="ECO:0000259" key="2">
    <source>
        <dbReference type="Pfam" id="PF01553"/>
    </source>
</evidence>
<dbReference type="PANTHER" id="PTHR22753:SF14">
    <property type="entry name" value="MONOACYLGLYCEROL_DIACYLGLYCEROL O-ACYLTRANSFERASE"/>
    <property type="match status" value="1"/>
</dbReference>
<keyword evidence="1" id="KW-1133">Transmembrane helix</keyword>
<dbReference type="AlphaFoldDB" id="A0A813RGF2"/>
<dbReference type="Pfam" id="PF01553">
    <property type="entry name" value="Acyltransferase"/>
    <property type="match status" value="1"/>
</dbReference>
<reference evidence="3" key="1">
    <citation type="submission" date="2021-02" db="EMBL/GenBank/DDBJ databases">
        <authorList>
            <person name="Nowell W R."/>
        </authorList>
    </citation>
    <scope>NUCLEOTIDE SEQUENCE</scope>
</reference>
<comment type="caution">
    <text evidence="3">The sequence shown here is derived from an EMBL/GenBank/DDBJ whole genome shotgun (WGS) entry which is preliminary data.</text>
</comment>
<dbReference type="OrthoDB" id="44277at2759"/>
<sequence length="322" mass="36989">MFLNQAGYYLLILLERSNFDLIYLAWLWALFKPLCLLLLSLFLLPATILLFIYGSSLFCLIYKHWNRLKAAYSDDLWYGALKTLAILWELQGSIWHGYEVEGLEHIPSEGPVLIVFYHGALPIDFYYLFAKIWLYRNRRVRVVADKFVFKIPGGFAMIISDIVLNKSCLGLGTLLEALEIQPSTSATCKSMLEEGHVLAVSPGGVREALFGDHNYQLIWKERRGFAKVAIEAKTTIIPMFTKNVREAVRAMTIGRRFLSYIYEKTRLPLVPIYGMFPVKMITYLGEPIPYDPNVTTEMLVTRVRKKRDRILDRNSSTPSGLL</sequence>
<feature type="transmembrane region" description="Helical" evidence="1">
    <location>
        <begin position="110"/>
        <end position="129"/>
    </location>
</feature>
<evidence type="ECO:0000313" key="4">
    <source>
        <dbReference type="Proteomes" id="UP000663852"/>
    </source>
</evidence>
<organism evidence="3 4">
    <name type="scientific">Adineta ricciae</name>
    <name type="common">Rotifer</name>
    <dbReference type="NCBI Taxonomy" id="249248"/>
    <lineage>
        <taxon>Eukaryota</taxon>
        <taxon>Metazoa</taxon>
        <taxon>Spiralia</taxon>
        <taxon>Gnathifera</taxon>
        <taxon>Rotifera</taxon>
        <taxon>Eurotatoria</taxon>
        <taxon>Bdelloidea</taxon>
        <taxon>Adinetida</taxon>
        <taxon>Adinetidae</taxon>
        <taxon>Adineta</taxon>
    </lineage>
</organism>
<dbReference type="CDD" id="cd07987">
    <property type="entry name" value="LPLAT_MGAT-like"/>
    <property type="match status" value="1"/>
</dbReference>
<dbReference type="InterPro" id="IPR002123">
    <property type="entry name" value="Plipid/glycerol_acylTrfase"/>
</dbReference>
<name>A0A813RGF2_ADIRI</name>
<dbReference type="PANTHER" id="PTHR22753">
    <property type="entry name" value="TRANSMEMBRANE PROTEIN 68"/>
    <property type="match status" value="1"/>
</dbReference>
<feature type="domain" description="Phospholipid/glycerol acyltransferase" evidence="2">
    <location>
        <begin position="99"/>
        <end position="240"/>
    </location>
</feature>